<dbReference type="SUPFAM" id="SSF46785">
    <property type="entry name" value="Winged helix' DNA-binding domain"/>
    <property type="match status" value="1"/>
</dbReference>
<dbReference type="RefSeq" id="WP_191311600.1">
    <property type="nucleotide sequence ID" value="NZ_BNCL01000014.1"/>
</dbReference>
<dbReference type="PANTHER" id="PTHR30537:SF26">
    <property type="entry name" value="GLYCINE CLEAVAGE SYSTEM TRANSCRIPTIONAL ACTIVATOR"/>
    <property type="match status" value="1"/>
</dbReference>
<evidence type="ECO:0000256" key="2">
    <source>
        <dbReference type="ARBA" id="ARBA00023015"/>
    </source>
</evidence>
<dbReference type="Proteomes" id="UP000644749">
    <property type="component" value="Unassembled WGS sequence"/>
</dbReference>
<dbReference type="PROSITE" id="PS50931">
    <property type="entry name" value="HTH_LYSR"/>
    <property type="match status" value="1"/>
</dbReference>
<dbReference type="Gene3D" id="1.10.10.10">
    <property type="entry name" value="Winged helix-like DNA-binding domain superfamily/Winged helix DNA-binding domain"/>
    <property type="match status" value="1"/>
</dbReference>
<keyword evidence="4" id="KW-0804">Transcription</keyword>
<dbReference type="Pfam" id="PF00126">
    <property type="entry name" value="HTH_1"/>
    <property type="match status" value="1"/>
</dbReference>
<dbReference type="CDD" id="cd08432">
    <property type="entry name" value="PBP2_GcdR_TrpI_HvrB_AmpR_like"/>
    <property type="match status" value="1"/>
</dbReference>
<dbReference type="SUPFAM" id="SSF53850">
    <property type="entry name" value="Periplasmic binding protein-like II"/>
    <property type="match status" value="1"/>
</dbReference>
<evidence type="ECO:0000256" key="3">
    <source>
        <dbReference type="ARBA" id="ARBA00023125"/>
    </source>
</evidence>
<sequence>MKRFLPSLPALQAFEAAARLLNFTKAADELGMTQGGVSRHVQGLEQFLGMRLFERIGSNLVLSEIGSSYYEDVVQILARLEEASIDAVRGRRAGDALIIGSTPTLASAWLIPRMREFERRFPDIPFELMTVADTIDLETSPVDVAIMRGAGQWHGRAIKLFEEELAVVASPELLPIGETLSFLDFTQIPSLQNASRPSLWLTWLRVSGIPYSGTIQGNRFSHSALLLRAAIQGMGLAVIPRHYLTAELDDGLLHLPFGGPVRSGEAIWMVNAERKAQKRQLQVFRDWLRK</sequence>
<evidence type="ECO:0000313" key="7">
    <source>
        <dbReference type="Proteomes" id="UP000644749"/>
    </source>
</evidence>
<protein>
    <submittedName>
        <fullName evidence="6">LysR family transcriptional regulator</fullName>
    </submittedName>
</protein>
<organism evidence="6 7">
    <name type="scientific">Paracoccus aerius</name>
    <dbReference type="NCBI Taxonomy" id="1915382"/>
    <lineage>
        <taxon>Bacteria</taxon>
        <taxon>Pseudomonadati</taxon>
        <taxon>Pseudomonadota</taxon>
        <taxon>Alphaproteobacteria</taxon>
        <taxon>Rhodobacterales</taxon>
        <taxon>Paracoccaceae</taxon>
        <taxon>Paracoccus</taxon>
    </lineage>
</organism>
<dbReference type="InterPro" id="IPR005119">
    <property type="entry name" value="LysR_subst-bd"/>
</dbReference>
<dbReference type="Gene3D" id="3.40.190.10">
    <property type="entry name" value="Periplasmic binding protein-like II"/>
    <property type="match status" value="2"/>
</dbReference>
<dbReference type="Pfam" id="PF03466">
    <property type="entry name" value="LysR_substrate"/>
    <property type="match status" value="1"/>
</dbReference>
<gene>
    <name evidence="6" type="ORF">JL111_15150</name>
</gene>
<dbReference type="InterPro" id="IPR036388">
    <property type="entry name" value="WH-like_DNA-bd_sf"/>
</dbReference>
<proteinExistence type="inferred from homology"/>
<dbReference type="PRINTS" id="PR00039">
    <property type="entry name" value="HTHLYSR"/>
</dbReference>
<keyword evidence="7" id="KW-1185">Reference proteome</keyword>
<name>A0ABS1S8F0_9RHOB</name>
<evidence type="ECO:0000256" key="4">
    <source>
        <dbReference type="ARBA" id="ARBA00023163"/>
    </source>
</evidence>
<evidence type="ECO:0000259" key="5">
    <source>
        <dbReference type="PROSITE" id="PS50931"/>
    </source>
</evidence>
<dbReference type="EMBL" id="JAESHT010000014">
    <property type="protein sequence ID" value="MBL3674819.1"/>
    <property type="molecule type" value="Genomic_DNA"/>
</dbReference>
<comment type="similarity">
    <text evidence="1">Belongs to the LysR transcriptional regulatory family.</text>
</comment>
<reference evidence="6 7" key="1">
    <citation type="submission" date="2021-01" db="EMBL/GenBank/DDBJ databases">
        <title>011410 draft genome.</title>
        <authorList>
            <person name="Lang L."/>
        </authorList>
    </citation>
    <scope>NUCLEOTIDE SEQUENCE [LARGE SCALE GENOMIC DNA]</scope>
    <source>
        <strain evidence="6 7">KCTC 42845</strain>
    </source>
</reference>
<feature type="domain" description="HTH lysR-type" evidence="5">
    <location>
        <begin position="6"/>
        <end position="63"/>
    </location>
</feature>
<accession>A0ABS1S8F0</accession>
<dbReference type="InterPro" id="IPR036390">
    <property type="entry name" value="WH_DNA-bd_sf"/>
</dbReference>
<dbReference type="InterPro" id="IPR058163">
    <property type="entry name" value="LysR-type_TF_proteobact-type"/>
</dbReference>
<evidence type="ECO:0000313" key="6">
    <source>
        <dbReference type="EMBL" id="MBL3674819.1"/>
    </source>
</evidence>
<comment type="caution">
    <text evidence="6">The sequence shown here is derived from an EMBL/GenBank/DDBJ whole genome shotgun (WGS) entry which is preliminary data.</text>
</comment>
<dbReference type="InterPro" id="IPR000847">
    <property type="entry name" value="LysR_HTH_N"/>
</dbReference>
<keyword evidence="3" id="KW-0238">DNA-binding</keyword>
<dbReference type="PANTHER" id="PTHR30537">
    <property type="entry name" value="HTH-TYPE TRANSCRIPTIONAL REGULATOR"/>
    <property type="match status" value="1"/>
</dbReference>
<evidence type="ECO:0000256" key="1">
    <source>
        <dbReference type="ARBA" id="ARBA00009437"/>
    </source>
</evidence>
<keyword evidence="2" id="KW-0805">Transcription regulation</keyword>